<sequence length="184" mass="20913">MITLETDRLILRPFRDDDLDPLAALNADPEVMRYIADGSTRDREQTSAGLARMRQDWAERGYGAFAVEIRDTGEFTGWVTLAIPTFLPEVLPSVEIGWRLAREFWGRGIATEGARAVLRFGFVDRELDRIVSIRHVDNQASGRVMEKLGLRFDRETTVPSFRQQPAVVYALTRDEYLARAAAPR</sequence>
<proteinExistence type="predicted"/>
<dbReference type="PANTHER" id="PTHR43792:SF1">
    <property type="entry name" value="N-ACETYLTRANSFERASE DOMAIN-CONTAINING PROTEIN"/>
    <property type="match status" value="1"/>
</dbReference>
<gene>
    <name evidence="2" type="ORF">GCM10023322_68840</name>
</gene>
<dbReference type="InterPro" id="IPR016181">
    <property type="entry name" value="Acyl_CoA_acyltransferase"/>
</dbReference>
<dbReference type="PANTHER" id="PTHR43792">
    <property type="entry name" value="GNAT FAMILY, PUTATIVE (AFU_ORTHOLOGUE AFUA_3G00765)-RELATED-RELATED"/>
    <property type="match status" value="1"/>
</dbReference>
<dbReference type="InterPro" id="IPR000182">
    <property type="entry name" value="GNAT_dom"/>
</dbReference>
<organism evidence="2 3">
    <name type="scientific">Rugosimonospora acidiphila</name>
    <dbReference type="NCBI Taxonomy" id="556531"/>
    <lineage>
        <taxon>Bacteria</taxon>
        <taxon>Bacillati</taxon>
        <taxon>Actinomycetota</taxon>
        <taxon>Actinomycetes</taxon>
        <taxon>Micromonosporales</taxon>
        <taxon>Micromonosporaceae</taxon>
        <taxon>Rugosimonospora</taxon>
    </lineage>
</organism>
<comment type="caution">
    <text evidence="2">The sequence shown here is derived from an EMBL/GenBank/DDBJ whole genome shotgun (WGS) entry which is preliminary data.</text>
</comment>
<dbReference type="InterPro" id="IPR051531">
    <property type="entry name" value="N-acetyltransferase"/>
</dbReference>
<feature type="domain" description="N-acetyltransferase" evidence="1">
    <location>
        <begin position="9"/>
        <end position="174"/>
    </location>
</feature>
<dbReference type="EMBL" id="BAABJQ010000030">
    <property type="protein sequence ID" value="GAA5197496.1"/>
    <property type="molecule type" value="Genomic_DNA"/>
</dbReference>
<dbReference type="Gene3D" id="3.40.630.30">
    <property type="match status" value="1"/>
</dbReference>
<accession>A0ABP9SJF2</accession>
<evidence type="ECO:0000313" key="2">
    <source>
        <dbReference type="EMBL" id="GAA5197496.1"/>
    </source>
</evidence>
<evidence type="ECO:0000313" key="3">
    <source>
        <dbReference type="Proteomes" id="UP001501570"/>
    </source>
</evidence>
<dbReference type="RefSeq" id="WP_345636846.1">
    <property type="nucleotide sequence ID" value="NZ_BAABJQ010000030.1"/>
</dbReference>
<keyword evidence="3" id="KW-1185">Reference proteome</keyword>
<dbReference type="Proteomes" id="UP001501570">
    <property type="component" value="Unassembled WGS sequence"/>
</dbReference>
<protein>
    <submittedName>
        <fullName evidence="2">GNAT family N-acetyltransferase</fullName>
    </submittedName>
</protein>
<dbReference type="Pfam" id="PF13302">
    <property type="entry name" value="Acetyltransf_3"/>
    <property type="match status" value="1"/>
</dbReference>
<dbReference type="PROSITE" id="PS51186">
    <property type="entry name" value="GNAT"/>
    <property type="match status" value="1"/>
</dbReference>
<name>A0ABP9SJF2_9ACTN</name>
<evidence type="ECO:0000259" key="1">
    <source>
        <dbReference type="PROSITE" id="PS51186"/>
    </source>
</evidence>
<dbReference type="SUPFAM" id="SSF55729">
    <property type="entry name" value="Acyl-CoA N-acyltransferases (Nat)"/>
    <property type="match status" value="1"/>
</dbReference>
<reference evidence="3" key="1">
    <citation type="journal article" date="2019" name="Int. J. Syst. Evol. Microbiol.">
        <title>The Global Catalogue of Microorganisms (GCM) 10K type strain sequencing project: providing services to taxonomists for standard genome sequencing and annotation.</title>
        <authorList>
            <consortium name="The Broad Institute Genomics Platform"/>
            <consortium name="The Broad Institute Genome Sequencing Center for Infectious Disease"/>
            <person name="Wu L."/>
            <person name="Ma J."/>
        </authorList>
    </citation>
    <scope>NUCLEOTIDE SEQUENCE [LARGE SCALE GENOMIC DNA]</scope>
    <source>
        <strain evidence="3">JCM 18304</strain>
    </source>
</reference>